<protein>
    <recommendedName>
        <fullName evidence="1">RNase H type-1 domain-containing protein</fullName>
    </recommendedName>
</protein>
<accession>A0A7J6W5E0</accession>
<evidence type="ECO:0000313" key="2">
    <source>
        <dbReference type="EMBL" id="KAF5192594.1"/>
    </source>
</evidence>
<comment type="caution">
    <text evidence="2">The sequence shown here is derived from an EMBL/GenBank/DDBJ whole genome shotgun (WGS) entry which is preliminary data.</text>
</comment>
<dbReference type="AlphaFoldDB" id="A0A7J6W5E0"/>
<reference evidence="2 3" key="1">
    <citation type="submission" date="2020-06" db="EMBL/GenBank/DDBJ databases">
        <title>Transcriptomic and genomic resources for Thalictrum thalictroides and T. hernandezii: Facilitating candidate gene discovery in an emerging model plant lineage.</title>
        <authorList>
            <person name="Arias T."/>
            <person name="Riano-Pachon D.M."/>
            <person name="Di Stilio V.S."/>
        </authorList>
    </citation>
    <scope>NUCLEOTIDE SEQUENCE [LARGE SCALE GENOMIC DNA]</scope>
    <source>
        <strain evidence="3">cv. WT478/WT964</strain>
        <tissue evidence="2">Leaves</tissue>
    </source>
</reference>
<evidence type="ECO:0000313" key="3">
    <source>
        <dbReference type="Proteomes" id="UP000554482"/>
    </source>
</evidence>
<dbReference type="InterPro" id="IPR036397">
    <property type="entry name" value="RNaseH_sf"/>
</dbReference>
<dbReference type="Proteomes" id="UP000554482">
    <property type="component" value="Unassembled WGS sequence"/>
</dbReference>
<dbReference type="GO" id="GO:0003676">
    <property type="term" value="F:nucleic acid binding"/>
    <property type="evidence" value="ECO:0007669"/>
    <property type="project" value="InterPro"/>
</dbReference>
<dbReference type="InterPro" id="IPR012337">
    <property type="entry name" value="RNaseH-like_sf"/>
</dbReference>
<proteinExistence type="predicted"/>
<dbReference type="Pfam" id="PF13456">
    <property type="entry name" value="RVT_3"/>
    <property type="match status" value="1"/>
</dbReference>
<name>A0A7J6W5E0_THATH</name>
<dbReference type="SUPFAM" id="SSF53098">
    <property type="entry name" value="Ribonuclease H-like"/>
    <property type="match status" value="1"/>
</dbReference>
<dbReference type="PANTHER" id="PTHR47723">
    <property type="entry name" value="OS05G0353850 PROTEIN"/>
    <property type="match status" value="1"/>
</dbReference>
<dbReference type="Gene3D" id="3.30.420.10">
    <property type="entry name" value="Ribonuclease H-like superfamily/Ribonuclease H"/>
    <property type="match status" value="1"/>
</dbReference>
<sequence>MFTLTTRSITPFGNIASLLPIPFLNHPLKQSIIVYWTRPLDDFMALNTDGVASGDLVAGGGIIRDKRDHLHLNYFYFYGQGFNNYAKNRAILDGIMNYKEHGFNHVIIYTDSEQTTKWFNKGTPPGILTYGGKKFTVKKTHWTFRFTMCKEKKTRQLTT</sequence>
<gene>
    <name evidence="2" type="ORF">FRX31_017817</name>
</gene>
<keyword evidence="3" id="KW-1185">Reference proteome</keyword>
<dbReference type="InterPro" id="IPR002156">
    <property type="entry name" value="RNaseH_domain"/>
</dbReference>
<feature type="domain" description="RNase H type-1" evidence="1">
    <location>
        <begin position="47"/>
        <end position="124"/>
    </location>
</feature>
<evidence type="ECO:0000259" key="1">
    <source>
        <dbReference type="Pfam" id="PF13456"/>
    </source>
</evidence>
<organism evidence="2 3">
    <name type="scientific">Thalictrum thalictroides</name>
    <name type="common">Rue-anemone</name>
    <name type="synonym">Anemone thalictroides</name>
    <dbReference type="NCBI Taxonomy" id="46969"/>
    <lineage>
        <taxon>Eukaryota</taxon>
        <taxon>Viridiplantae</taxon>
        <taxon>Streptophyta</taxon>
        <taxon>Embryophyta</taxon>
        <taxon>Tracheophyta</taxon>
        <taxon>Spermatophyta</taxon>
        <taxon>Magnoliopsida</taxon>
        <taxon>Ranunculales</taxon>
        <taxon>Ranunculaceae</taxon>
        <taxon>Thalictroideae</taxon>
        <taxon>Thalictrum</taxon>
    </lineage>
</organism>
<dbReference type="EMBL" id="JABWDY010021162">
    <property type="protein sequence ID" value="KAF5192594.1"/>
    <property type="molecule type" value="Genomic_DNA"/>
</dbReference>
<dbReference type="InterPro" id="IPR053151">
    <property type="entry name" value="RNase_H-like"/>
</dbReference>
<dbReference type="PANTHER" id="PTHR47723:SF19">
    <property type="entry name" value="POLYNUCLEOTIDYL TRANSFERASE, RIBONUCLEASE H-LIKE SUPERFAMILY PROTEIN"/>
    <property type="match status" value="1"/>
</dbReference>
<dbReference type="GO" id="GO:0004523">
    <property type="term" value="F:RNA-DNA hybrid ribonuclease activity"/>
    <property type="evidence" value="ECO:0007669"/>
    <property type="project" value="InterPro"/>
</dbReference>